<feature type="region of interest" description="Disordered" evidence="13">
    <location>
        <begin position="198"/>
        <end position="217"/>
    </location>
</feature>
<evidence type="ECO:0000256" key="11">
    <source>
        <dbReference type="ARBA" id="ARBA00032597"/>
    </source>
</evidence>
<dbReference type="InterPro" id="IPR003591">
    <property type="entry name" value="Leu-rich_rpt_typical-subtyp"/>
</dbReference>
<dbReference type="PANTHER" id="PTHR48051">
    <property type="match status" value="1"/>
</dbReference>
<dbReference type="Pfam" id="PF00211">
    <property type="entry name" value="Guanylate_cyc"/>
    <property type="match status" value="1"/>
</dbReference>
<accession>A0A3N4M1P0</accession>
<feature type="compositionally biased region" description="Polar residues" evidence="13">
    <location>
        <begin position="73"/>
        <end position="115"/>
    </location>
</feature>
<evidence type="ECO:0000256" key="13">
    <source>
        <dbReference type="SAM" id="MobiDB-lite"/>
    </source>
</evidence>
<dbReference type="InterPro" id="IPR050216">
    <property type="entry name" value="LRR_domain-containing"/>
</dbReference>
<dbReference type="Gene3D" id="3.80.10.10">
    <property type="entry name" value="Ribonuclease Inhibitor"/>
    <property type="match status" value="3"/>
</dbReference>
<organism evidence="17 18">
    <name type="scientific">Terfezia boudieri ATCC MYA-4762</name>
    <dbReference type="NCBI Taxonomy" id="1051890"/>
    <lineage>
        <taxon>Eukaryota</taxon>
        <taxon>Fungi</taxon>
        <taxon>Dikarya</taxon>
        <taxon>Ascomycota</taxon>
        <taxon>Pezizomycotina</taxon>
        <taxon>Pezizomycetes</taxon>
        <taxon>Pezizales</taxon>
        <taxon>Pezizaceae</taxon>
        <taxon>Terfezia</taxon>
    </lineage>
</organism>
<protein>
    <recommendedName>
        <fullName evidence="4">Adenylate cyclase</fullName>
        <ecNumber evidence="3">4.6.1.1</ecNumber>
    </recommendedName>
    <alternativeName>
        <fullName evidence="11">ATP pyrophosphate-lyase</fullName>
    </alternativeName>
    <alternativeName>
        <fullName evidence="12">Adenylyl cyclase</fullName>
    </alternativeName>
</protein>
<feature type="domain" description="Ras-associating" evidence="15">
    <location>
        <begin position="570"/>
        <end position="659"/>
    </location>
</feature>
<evidence type="ECO:0000256" key="10">
    <source>
        <dbReference type="ARBA" id="ARBA00023239"/>
    </source>
</evidence>
<dbReference type="OrthoDB" id="2021138at2759"/>
<keyword evidence="8" id="KW-0460">Magnesium</keyword>
<dbReference type="InterPro" id="IPR055071">
    <property type="entry name" value="RA_PHLPP-like"/>
</dbReference>
<keyword evidence="18" id="KW-1185">Reference proteome</keyword>
<evidence type="ECO:0000259" key="15">
    <source>
        <dbReference type="PROSITE" id="PS50200"/>
    </source>
</evidence>
<dbReference type="Pfam" id="PF00481">
    <property type="entry name" value="PP2C"/>
    <property type="match status" value="1"/>
</dbReference>
<keyword evidence="9" id="KW-0115">cAMP biosynthesis</keyword>
<dbReference type="FunFam" id="3.80.10.10:FF:000408">
    <property type="entry name" value="Adenylate cyclase"/>
    <property type="match status" value="1"/>
</dbReference>
<feature type="region of interest" description="Disordered" evidence="13">
    <location>
        <begin position="53"/>
        <end position="159"/>
    </location>
</feature>
<feature type="region of interest" description="Disordered" evidence="13">
    <location>
        <begin position="246"/>
        <end position="397"/>
    </location>
</feature>
<dbReference type="STRING" id="1051890.A0A3N4M1P0"/>
<dbReference type="InterPro" id="IPR029787">
    <property type="entry name" value="Nucleotide_cyclase"/>
</dbReference>
<dbReference type="InterPro" id="IPR001054">
    <property type="entry name" value="A/G_cyclase"/>
</dbReference>
<dbReference type="PROSITE" id="PS50125">
    <property type="entry name" value="GUANYLATE_CYCLASE_2"/>
    <property type="match status" value="1"/>
</dbReference>
<feature type="compositionally biased region" description="Basic and acidic residues" evidence="13">
    <location>
        <begin position="289"/>
        <end position="300"/>
    </location>
</feature>
<feature type="domain" description="PPM-type phosphatase" evidence="16">
    <location>
        <begin position="1362"/>
        <end position="1636"/>
    </location>
</feature>
<feature type="compositionally biased region" description="Polar residues" evidence="13">
    <location>
        <begin position="53"/>
        <end position="63"/>
    </location>
</feature>
<dbReference type="FunCoup" id="A0A3N4M1P0">
    <property type="interactions" value="441"/>
</dbReference>
<dbReference type="SUPFAM" id="SSF52058">
    <property type="entry name" value="L domain-like"/>
    <property type="match status" value="3"/>
</dbReference>
<dbReference type="Pfam" id="PF23010">
    <property type="entry name" value="RA_3"/>
    <property type="match status" value="1"/>
</dbReference>
<name>A0A3N4M1P0_9PEZI</name>
<evidence type="ECO:0000313" key="18">
    <source>
        <dbReference type="Proteomes" id="UP000267821"/>
    </source>
</evidence>
<dbReference type="EC" id="4.6.1.1" evidence="3"/>
<feature type="compositionally biased region" description="Basic residues" evidence="13">
    <location>
        <begin position="341"/>
        <end position="356"/>
    </location>
</feature>
<dbReference type="SMART" id="SM00314">
    <property type="entry name" value="RA"/>
    <property type="match status" value="1"/>
</dbReference>
<evidence type="ECO:0000256" key="2">
    <source>
        <dbReference type="ARBA" id="ARBA00005381"/>
    </source>
</evidence>
<feature type="compositionally biased region" description="Low complexity" evidence="13">
    <location>
        <begin position="319"/>
        <end position="331"/>
    </location>
</feature>
<evidence type="ECO:0000256" key="8">
    <source>
        <dbReference type="ARBA" id="ARBA00022842"/>
    </source>
</evidence>
<dbReference type="GO" id="GO:0005737">
    <property type="term" value="C:cytoplasm"/>
    <property type="evidence" value="ECO:0007669"/>
    <property type="project" value="TreeGrafter"/>
</dbReference>
<keyword evidence="6" id="KW-0479">Metal-binding</keyword>
<dbReference type="GO" id="GO:0035556">
    <property type="term" value="P:intracellular signal transduction"/>
    <property type="evidence" value="ECO:0007669"/>
    <property type="project" value="InterPro"/>
</dbReference>
<dbReference type="InterPro" id="IPR032675">
    <property type="entry name" value="LRR_dom_sf"/>
</dbReference>
<dbReference type="Gene3D" id="3.60.40.10">
    <property type="entry name" value="PPM-type phosphatase domain"/>
    <property type="match status" value="1"/>
</dbReference>
<dbReference type="CDD" id="cd07302">
    <property type="entry name" value="CHD"/>
    <property type="match status" value="1"/>
</dbReference>
<dbReference type="InterPro" id="IPR001611">
    <property type="entry name" value="Leu-rich_rpt"/>
</dbReference>
<evidence type="ECO:0000256" key="4">
    <source>
        <dbReference type="ARBA" id="ARBA00021420"/>
    </source>
</evidence>
<dbReference type="SMART" id="SM00369">
    <property type="entry name" value="LRR_TYP"/>
    <property type="match status" value="12"/>
</dbReference>
<evidence type="ECO:0000313" key="17">
    <source>
        <dbReference type="EMBL" id="RPB29083.1"/>
    </source>
</evidence>
<dbReference type="SUPFAM" id="SSF81606">
    <property type="entry name" value="PP2C-like"/>
    <property type="match status" value="1"/>
</dbReference>
<dbReference type="SMART" id="SM00365">
    <property type="entry name" value="LRR_SD22"/>
    <property type="match status" value="6"/>
</dbReference>
<dbReference type="PANTHER" id="PTHR48051:SF1">
    <property type="entry name" value="RAS SUPPRESSOR PROTEIN 1"/>
    <property type="match status" value="1"/>
</dbReference>
<evidence type="ECO:0000256" key="5">
    <source>
        <dbReference type="ARBA" id="ARBA00022614"/>
    </source>
</evidence>
<evidence type="ECO:0000259" key="14">
    <source>
        <dbReference type="PROSITE" id="PS50125"/>
    </source>
</evidence>
<feature type="compositionally biased region" description="Low complexity" evidence="13">
    <location>
        <begin position="29"/>
        <end position="38"/>
    </location>
</feature>
<dbReference type="FunFam" id="3.80.10.10:FF:000305">
    <property type="entry name" value="Adenylate cyclase AcyA"/>
    <property type="match status" value="1"/>
</dbReference>
<dbReference type="InterPro" id="IPR001932">
    <property type="entry name" value="PPM-type_phosphatase-like_dom"/>
</dbReference>
<feature type="region of interest" description="Disordered" evidence="13">
    <location>
        <begin position="1049"/>
        <end position="1146"/>
    </location>
</feature>
<comment type="catalytic activity">
    <reaction evidence="1">
        <text>ATP = 3',5'-cyclic AMP + diphosphate</text>
        <dbReference type="Rhea" id="RHEA:15389"/>
        <dbReference type="ChEBI" id="CHEBI:30616"/>
        <dbReference type="ChEBI" id="CHEBI:33019"/>
        <dbReference type="ChEBI" id="CHEBI:58165"/>
        <dbReference type="EC" id="4.6.1.1"/>
    </reaction>
</comment>
<dbReference type="PROSITE" id="PS51450">
    <property type="entry name" value="LRR"/>
    <property type="match status" value="4"/>
</dbReference>
<dbReference type="FunFam" id="3.80.10.10:FF:000220">
    <property type="entry name" value="Adenylate cyclase AcyA"/>
    <property type="match status" value="1"/>
</dbReference>
<evidence type="ECO:0000256" key="6">
    <source>
        <dbReference type="ARBA" id="ARBA00022723"/>
    </source>
</evidence>
<feature type="compositionally biased region" description="Polar residues" evidence="13">
    <location>
        <begin position="198"/>
        <end position="214"/>
    </location>
</feature>
<dbReference type="SUPFAM" id="SSF55073">
    <property type="entry name" value="Nucleotide cyclase"/>
    <property type="match status" value="1"/>
</dbReference>
<proteinExistence type="inferred from homology"/>
<feature type="compositionally biased region" description="Polar residues" evidence="13">
    <location>
        <begin position="1122"/>
        <end position="1133"/>
    </location>
</feature>
<feature type="compositionally biased region" description="Polar residues" evidence="13">
    <location>
        <begin position="147"/>
        <end position="159"/>
    </location>
</feature>
<dbReference type="Proteomes" id="UP000267821">
    <property type="component" value="Unassembled WGS sequence"/>
</dbReference>
<dbReference type="PROSITE" id="PS51746">
    <property type="entry name" value="PPM_2"/>
    <property type="match status" value="1"/>
</dbReference>
<reference evidence="17 18" key="1">
    <citation type="journal article" date="2018" name="Nat. Ecol. Evol.">
        <title>Pezizomycetes genomes reveal the molecular basis of ectomycorrhizal truffle lifestyle.</title>
        <authorList>
            <person name="Murat C."/>
            <person name="Payen T."/>
            <person name="Noel B."/>
            <person name="Kuo A."/>
            <person name="Morin E."/>
            <person name="Chen J."/>
            <person name="Kohler A."/>
            <person name="Krizsan K."/>
            <person name="Balestrini R."/>
            <person name="Da Silva C."/>
            <person name="Montanini B."/>
            <person name="Hainaut M."/>
            <person name="Levati E."/>
            <person name="Barry K.W."/>
            <person name="Belfiori B."/>
            <person name="Cichocki N."/>
            <person name="Clum A."/>
            <person name="Dockter R.B."/>
            <person name="Fauchery L."/>
            <person name="Guy J."/>
            <person name="Iotti M."/>
            <person name="Le Tacon F."/>
            <person name="Lindquist E.A."/>
            <person name="Lipzen A."/>
            <person name="Malagnac F."/>
            <person name="Mello A."/>
            <person name="Molinier V."/>
            <person name="Miyauchi S."/>
            <person name="Poulain J."/>
            <person name="Riccioni C."/>
            <person name="Rubini A."/>
            <person name="Sitrit Y."/>
            <person name="Splivallo R."/>
            <person name="Traeger S."/>
            <person name="Wang M."/>
            <person name="Zifcakova L."/>
            <person name="Wipf D."/>
            <person name="Zambonelli A."/>
            <person name="Paolocci F."/>
            <person name="Nowrousian M."/>
            <person name="Ottonello S."/>
            <person name="Baldrian P."/>
            <person name="Spatafora J.W."/>
            <person name="Henrissat B."/>
            <person name="Nagy L.G."/>
            <person name="Aury J.M."/>
            <person name="Wincker P."/>
            <person name="Grigoriev I.V."/>
            <person name="Bonfante P."/>
            <person name="Martin F.M."/>
        </authorList>
    </citation>
    <scope>NUCLEOTIDE SEQUENCE [LARGE SCALE GENOMIC DNA]</scope>
    <source>
        <strain evidence="17 18">ATCC MYA-4762</strain>
    </source>
</reference>
<dbReference type="InParanoid" id="A0A3N4M1P0"/>
<dbReference type="SMART" id="SM00364">
    <property type="entry name" value="LRR_BAC"/>
    <property type="match status" value="11"/>
</dbReference>
<evidence type="ECO:0000256" key="9">
    <source>
        <dbReference type="ARBA" id="ARBA00022998"/>
    </source>
</evidence>
<evidence type="ECO:0000256" key="1">
    <source>
        <dbReference type="ARBA" id="ARBA00001593"/>
    </source>
</evidence>
<dbReference type="GO" id="GO:0046872">
    <property type="term" value="F:metal ion binding"/>
    <property type="evidence" value="ECO:0007669"/>
    <property type="project" value="UniProtKB-KW"/>
</dbReference>
<dbReference type="InterPro" id="IPR036457">
    <property type="entry name" value="PPM-type-like_dom_sf"/>
</dbReference>
<dbReference type="CDD" id="cd17214">
    <property type="entry name" value="RA_CYR1_like"/>
    <property type="match status" value="1"/>
</dbReference>
<sequence>MSLGLTVGFDRDQSVSPGSHIPSSPPMGSPSASASMMGLGDHRRELSVLQTPTYIRNSPSSGPVISPAGTANGFPSATTPVSAASTNNGSHGFLNSNPFDSYQSDHFQNSSQNRPGTAPGPNGSTSSGTIGPDSYFPQDDRRPSVASLATNASSTGSKTSIGRSIVRRFFGEDDKESPGSSDSSLLQNNVLQRPSAAYTRTNTQPGSRPQTPVPSSDVVPFLYQDIHDIPKYGEAPVRQTPVMAGMRYDGTEEPDPKLQSAYRSAFKRKKEKVDKDKELPPPPSYKDFGFSKEHRKELAKIDGMSLSQNSSQSRLGDRPSSPTPSIASSLSNNVPKSPGLHLHKKSFLPGFMRKKGKGEELERSETPQLSSKRNQKPELPQLSNPPYKIDATLKRGSPGGVGSSVTAEYHNYIHPRAFEYAASEHQIHRKNQTGGQQAHVKSKPMKRGYSSNDTSVTRKLGGLVRPKGEEENLYPFDTNLGDLEGIVSSRQDMTPPSGKLLKVDEPLKPGNISVATPTAPESIWRVPDSWRYCKEGDNVETASRGESLDIEFDMVEKPGQEAQRRPSLAYCIRVFRADSTFATLSCNISASVSELLRMLGRKSFLQDDLGNYQLIIKKGEMSRILQPQERPLQIQKRLLEQAGYTQYDHLEEIGREDHSYLCRFNFRMSKIGGCSLEADPGLSKMQKFNHVELQGKNLFTIPILLYQKASEIIALNLSYNLSVDIPTDFIQACINLRKIEFQGNEATKLPPSISYASRLTYLDISNNRIETLEPAELHKASALVSLKMTNNQLTSLPARFAAFKNLRSLHISSNCLTIFPQFICSLANLVDLDISFNAIPTFPDEIGQLSALERLIATNNKLSGSFPPAFANLTSLKELDVRYNPLTNIDVVADLPRVELVLVGHNSVSGLEKSFHKIRALHLNSNPVTRFSLPWAMPTLTSLNLSSAKLTSFGDAVFEKLPNLQKLVLDKNHMASLPAGIGKLKKLEHLSACSNSLKALPADIGQLSELKFLDLHDNNIKVLPAEIWHLPCLATLNMSSNILTTFPKPSVNPNVPPPGSDIGTLPKISDSEDGGKFTDPNESRRPSQTSGGLLSVGSSPGGNGREGSIVSIYGPGGRKASVMSSKSATSTDTGYDRPSGAVTPLPASIRKDSAASNKFANTMAQSLKHLYLADNQLTDDVFEEIQLLGELRILNLSYNGLYDVPNRALGRMVHLNELYLSGNELTSLPADDLEYLSYLKVLHINGNKFQTLPAELGKVRRLLVLDVGTNWLKYNISNWPYDWNWNWNLELKFLNLSGNRRLEIKPNLPQNSSRERSITDFSQLSNLRVLGLMDVTLTIPQVPDQTEDRRVRTSSSMVRNMSYGMADSLGKSEHLSVIDMVVPDFRGNRDECVFGLFDGQSLPSSGSKVAMYLNEHFTYYFGTELSKLRENETTATALRRTFLSLNKGLANTAMQTIDEKTGQTRSIPPNATMLGPDDLQTGSSATVVYLVGNDMFVANVGDAMAILVRSGGDSRVLSRKHEPGFGTELERIREAGGWVSRNGKLNEVLDVSRSFGYFHLIPAVQAAPHIHEVQLSDQDELLILASREVWEYINYQTAVDIVWLYKGDLMRAAHRLRDFAIAYGATNKIMVMLIGVGDLKRAKKKVVHNLQPEEFVIKGGPRRGGGIDDVGLNRLTPEIPAPEGDVSLVFTDIKNSTLLWETHPVAMRAGISIHNQIMRRWLRMIGGYEVKTEGDAFMVAFPTVTSALHWCFTVQNTLLEAPWPNEILDSEHGKEIRDAEGRLIYRGLSVRMGIHFGQPVCEADPITRRMDYFGPMVNRAARIEGEADGGQICVSADFVSEIKRILAGFLQNPGDPSGLFDDPVMAATALDHIAALSTLGFEIKELGERKLKGLENPEFVYLIYPSVLSGRLTAKKPLAPKLVAGDQLWRLWDIALRLEMVCSVLTATGRPEPRVLSSEMAVLLRTAGEGLSEAAIMPMFEHIVSRIEVRNQSLTWRRLGLMCLLQNSMANLAIRKLLSKDGNPFKPGLSVYKMLETLESCITPMEEVV</sequence>
<keyword evidence="5" id="KW-0433">Leucine-rich repeat</keyword>
<dbReference type="SMART" id="SM00332">
    <property type="entry name" value="PP2Cc"/>
    <property type="match status" value="1"/>
</dbReference>
<dbReference type="CDD" id="cd00143">
    <property type="entry name" value="PP2Cc"/>
    <property type="match status" value="1"/>
</dbReference>
<feature type="domain" description="Guanylate cyclase" evidence="14">
    <location>
        <begin position="1687"/>
        <end position="1824"/>
    </location>
</feature>
<feature type="region of interest" description="Disordered" evidence="13">
    <location>
        <begin position="1"/>
        <end position="40"/>
    </location>
</feature>
<feature type="compositionally biased region" description="Basic and acidic residues" evidence="13">
    <location>
        <begin position="1069"/>
        <end position="1085"/>
    </location>
</feature>
<evidence type="ECO:0000256" key="3">
    <source>
        <dbReference type="ARBA" id="ARBA00012201"/>
    </source>
</evidence>
<evidence type="ECO:0000259" key="16">
    <source>
        <dbReference type="PROSITE" id="PS51746"/>
    </source>
</evidence>
<evidence type="ECO:0000256" key="12">
    <source>
        <dbReference type="ARBA" id="ARBA00032637"/>
    </source>
</evidence>
<keyword evidence="10" id="KW-0456">Lyase</keyword>
<dbReference type="GO" id="GO:0004016">
    <property type="term" value="F:adenylate cyclase activity"/>
    <property type="evidence" value="ECO:0007669"/>
    <property type="project" value="UniProtKB-EC"/>
</dbReference>
<dbReference type="SMART" id="SM00044">
    <property type="entry name" value="CYCc"/>
    <property type="match status" value="1"/>
</dbReference>
<feature type="region of interest" description="Disordered" evidence="13">
    <location>
        <begin position="431"/>
        <end position="458"/>
    </location>
</feature>
<feature type="compositionally biased region" description="Polar residues" evidence="13">
    <location>
        <begin position="305"/>
        <end position="314"/>
    </location>
</feature>
<evidence type="ECO:0000256" key="7">
    <source>
        <dbReference type="ARBA" id="ARBA00022737"/>
    </source>
</evidence>
<dbReference type="GO" id="GO:0006171">
    <property type="term" value="P:cAMP biosynthetic process"/>
    <property type="evidence" value="ECO:0007669"/>
    <property type="project" value="UniProtKB-KW"/>
</dbReference>
<dbReference type="InterPro" id="IPR000159">
    <property type="entry name" value="RA_dom"/>
</dbReference>
<dbReference type="Pfam" id="PF13855">
    <property type="entry name" value="LRR_8"/>
    <property type="match status" value="3"/>
</dbReference>
<dbReference type="EMBL" id="ML121528">
    <property type="protein sequence ID" value="RPB29083.1"/>
    <property type="molecule type" value="Genomic_DNA"/>
</dbReference>
<dbReference type="PROSITE" id="PS50200">
    <property type="entry name" value="RA"/>
    <property type="match status" value="1"/>
</dbReference>
<dbReference type="Gene3D" id="3.30.70.1230">
    <property type="entry name" value="Nucleotide cyclase"/>
    <property type="match status" value="1"/>
</dbReference>
<keyword evidence="7" id="KW-0677">Repeat</keyword>
<gene>
    <name evidence="17" type="ORF">L211DRAFT_845107</name>
</gene>
<comment type="similarity">
    <text evidence="2">Belongs to the adenylyl cyclase class-3 family.</text>
</comment>